<reference evidence="8" key="1">
    <citation type="journal article" date="2019" name="Sci. Rep.">
        <title>Draft genome of Tanacetum cinerariifolium, the natural source of mosquito coil.</title>
        <authorList>
            <person name="Yamashiro T."/>
            <person name="Shiraishi A."/>
            <person name="Satake H."/>
            <person name="Nakayama K."/>
        </authorList>
    </citation>
    <scope>NUCLEOTIDE SEQUENCE</scope>
</reference>
<evidence type="ECO:0000256" key="2">
    <source>
        <dbReference type="ARBA" id="ARBA00022723"/>
    </source>
</evidence>
<dbReference type="Gene3D" id="4.10.60.10">
    <property type="entry name" value="Zinc finger, CCHC-type"/>
    <property type="match status" value="1"/>
</dbReference>
<feature type="domain" description="Retroviral polymerase SH3-like" evidence="7">
    <location>
        <begin position="1047"/>
        <end position="1102"/>
    </location>
</feature>
<accession>A0A6L2K084</accession>
<dbReference type="InterPro" id="IPR039537">
    <property type="entry name" value="Retrotran_Ty1/copia-like"/>
</dbReference>
<dbReference type="Pfam" id="PF25597">
    <property type="entry name" value="SH3_retrovirus"/>
    <property type="match status" value="1"/>
</dbReference>
<keyword evidence="3" id="KW-0378">Hydrolase</keyword>
<dbReference type="EMBL" id="BKCJ010001568">
    <property type="protein sequence ID" value="GEU42439.1"/>
    <property type="molecule type" value="Genomic_DNA"/>
</dbReference>
<proteinExistence type="predicted"/>
<dbReference type="Gene3D" id="3.30.420.10">
    <property type="entry name" value="Ribonuclease H-like superfamily/Ribonuclease H"/>
    <property type="match status" value="1"/>
</dbReference>
<evidence type="ECO:0000259" key="6">
    <source>
        <dbReference type="Pfam" id="PF22936"/>
    </source>
</evidence>
<dbReference type="GO" id="GO:0006508">
    <property type="term" value="P:proteolysis"/>
    <property type="evidence" value="ECO:0007669"/>
    <property type="project" value="UniProtKB-KW"/>
</dbReference>
<feature type="compositionally biased region" description="Polar residues" evidence="4">
    <location>
        <begin position="435"/>
        <end position="446"/>
    </location>
</feature>
<dbReference type="SUPFAM" id="SSF53098">
    <property type="entry name" value="Ribonuclease H-like"/>
    <property type="match status" value="1"/>
</dbReference>
<gene>
    <name evidence="8" type="ORF">Tci_014417</name>
</gene>
<dbReference type="InterPro" id="IPR013103">
    <property type="entry name" value="RVT_2"/>
</dbReference>
<evidence type="ECO:0000313" key="8">
    <source>
        <dbReference type="EMBL" id="GEU42439.1"/>
    </source>
</evidence>
<dbReference type="AlphaFoldDB" id="A0A6L2K084"/>
<evidence type="ECO:0000259" key="5">
    <source>
        <dbReference type="Pfam" id="PF07727"/>
    </source>
</evidence>
<comment type="caution">
    <text evidence="8">The sequence shown here is derived from an EMBL/GenBank/DDBJ whole genome shotgun (WGS) entry which is preliminary data.</text>
</comment>
<dbReference type="GO" id="GO:0008233">
    <property type="term" value="F:peptidase activity"/>
    <property type="evidence" value="ECO:0007669"/>
    <property type="project" value="UniProtKB-KW"/>
</dbReference>
<sequence>MKDDKVCELVDLSPNGKIVGHKWLFKKKTNMDGAVHTYKARLVAKGFTQTLGIDYEETFSLVVYIGAVRILIAIDAFYEYEIWKIDVKTALLKGYLNEKHMQNIPYASAVGSIMYVVRCTRPDVAFAQNITSQFQQNDGDTKQELRVSCYTDARYLTDVDDIRLDMIGVVTIIKEPIHMYCDNIGAKIITKDHGVTKGARHFRAKVHYLRETIEMGDVKIEKVNTDDNLTDPFTKALAFLKHSELTEKIGMIPASVANYQYICKPATPTPKWELLEYEQTDGEEMINSIKNGDQPLPRVTQVSIARTSSTEQHPLKDKSMWSDQEKKIQKIDRLARSLLIQGLPNDIYSLIDSNKTPKDLWDALARHMLGFEYGEQDRKAAVLYEYEIFKATQNQGDVNDAMKSKKKAVVITSDPLALVAEQTKMSKRKEKVIVSSESKGTTSSANKKQEYVKSDDKKEEKKVDEKKRDMSKVKCYNCKKEGYFSKDFKKAKVKDYEYYKTKMLLAKKDKDEQVLLAEDHAWMESSSDSDQEINANMVFMAQIRKVLSNSEASSSSSNDKITEKKIIECLKSNGFESSEHAISESKNQSEDDCQVVEKEYDNLENLNVIAPGMFKLSVSQSVSSISVTKTSCASNSVETKLKRKRRKGTSSKHNVNQVNSVVSRVNKDSVHFSDLDTFNSVRRPKPSDFIWKKKGSSNTVKDNLSYVHHSNLNKNVKRYSHKDLMLCNNSQSRDTRSAHACNNDRNAYCNSYDVDVNDLFVFNDVSLRQYYVSKMPFKKKPSASLNVPSRSKLNKSLPRIVRKRLLKLQPLAEPIAKWISKIVQICLWIIDSGCSKHMTGNRALLTNFMKKFLEMVRFGNNDFVVIAGYGDVVIRSMTIKKVYYVEGLGHNLFSVGQFCDKGIKVSFRKSTCFVRNEGGVDILTGDRSSNLYTIALNEVASNSSACLLAKDSSSQSWLWHQQLLKKIAARTPQQNGVVERRNRTLVEAARTMLTFANLPLFLWAEAIATACFTQNRSIIHKRFDKTLYVLMNKRKPNIKFFHVFGFRCYLLNDYDDVRKLKAKGDIGVFVRYSKESAVFRVYNKRTHKIHESVNVNFNELSEMASKQFSLEPGLSNLNETGKSSNPSVSQVSETSKKDLEDLYHNFYDEYFDSSKIMKSSRMNVETSNIEIPSQEKEVFS</sequence>
<dbReference type="Pfam" id="PF22936">
    <property type="entry name" value="Pol_BBD"/>
    <property type="match status" value="1"/>
</dbReference>
<feature type="domain" description="Reverse transcriptase Ty1/copia-type" evidence="5">
    <location>
        <begin position="5"/>
        <end position="100"/>
    </location>
</feature>
<dbReference type="InterPro" id="IPR012337">
    <property type="entry name" value="RNaseH-like_sf"/>
</dbReference>
<protein>
    <submittedName>
        <fullName evidence="8">Retrovirus-related Pol polyprotein from transposon TNT 1-94</fullName>
    </submittedName>
</protein>
<dbReference type="InterPro" id="IPR036397">
    <property type="entry name" value="RNaseH_sf"/>
</dbReference>
<feature type="region of interest" description="Disordered" evidence="4">
    <location>
        <begin position="430"/>
        <end position="466"/>
    </location>
</feature>
<dbReference type="InterPro" id="IPR057670">
    <property type="entry name" value="SH3_retrovirus"/>
</dbReference>
<evidence type="ECO:0000256" key="1">
    <source>
        <dbReference type="ARBA" id="ARBA00022670"/>
    </source>
</evidence>
<evidence type="ECO:0000256" key="3">
    <source>
        <dbReference type="ARBA" id="ARBA00022801"/>
    </source>
</evidence>
<dbReference type="InterPro" id="IPR054722">
    <property type="entry name" value="PolX-like_BBD"/>
</dbReference>
<evidence type="ECO:0000256" key="4">
    <source>
        <dbReference type="SAM" id="MobiDB-lite"/>
    </source>
</evidence>
<dbReference type="GO" id="GO:0003676">
    <property type="term" value="F:nucleic acid binding"/>
    <property type="evidence" value="ECO:0007669"/>
    <property type="project" value="InterPro"/>
</dbReference>
<keyword evidence="2" id="KW-0479">Metal-binding</keyword>
<organism evidence="8">
    <name type="scientific">Tanacetum cinerariifolium</name>
    <name type="common">Dalmatian daisy</name>
    <name type="synonym">Chrysanthemum cinerariifolium</name>
    <dbReference type="NCBI Taxonomy" id="118510"/>
    <lineage>
        <taxon>Eukaryota</taxon>
        <taxon>Viridiplantae</taxon>
        <taxon>Streptophyta</taxon>
        <taxon>Embryophyta</taxon>
        <taxon>Tracheophyta</taxon>
        <taxon>Spermatophyta</taxon>
        <taxon>Magnoliopsida</taxon>
        <taxon>eudicotyledons</taxon>
        <taxon>Gunneridae</taxon>
        <taxon>Pentapetalae</taxon>
        <taxon>asterids</taxon>
        <taxon>campanulids</taxon>
        <taxon>Asterales</taxon>
        <taxon>Asteraceae</taxon>
        <taxon>Asteroideae</taxon>
        <taxon>Anthemideae</taxon>
        <taxon>Anthemidinae</taxon>
        <taxon>Tanacetum</taxon>
    </lineage>
</organism>
<evidence type="ECO:0000259" key="7">
    <source>
        <dbReference type="Pfam" id="PF25597"/>
    </source>
</evidence>
<feature type="compositionally biased region" description="Basic and acidic residues" evidence="4">
    <location>
        <begin position="447"/>
        <end position="466"/>
    </location>
</feature>
<feature type="domain" description="Retrovirus-related Pol polyprotein from transposon TNT 1-94-like beta-barrel" evidence="6">
    <location>
        <begin position="828"/>
        <end position="902"/>
    </location>
</feature>
<keyword evidence="1" id="KW-0645">Protease</keyword>
<dbReference type="GO" id="GO:0046872">
    <property type="term" value="F:metal ion binding"/>
    <property type="evidence" value="ECO:0007669"/>
    <property type="project" value="UniProtKB-KW"/>
</dbReference>
<dbReference type="CDD" id="cd09272">
    <property type="entry name" value="RNase_HI_RT_Ty1"/>
    <property type="match status" value="1"/>
</dbReference>
<dbReference type="PANTHER" id="PTHR42648">
    <property type="entry name" value="TRANSPOSASE, PUTATIVE-RELATED"/>
    <property type="match status" value="1"/>
</dbReference>
<dbReference type="Pfam" id="PF07727">
    <property type="entry name" value="RVT_2"/>
    <property type="match status" value="1"/>
</dbReference>
<name>A0A6L2K084_TANCI</name>
<dbReference type="PANTHER" id="PTHR42648:SF18">
    <property type="entry name" value="RETROTRANSPOSON, UNCLASSIFIED-LIKE PROTEIN"/>
    <property type="match status" value="1"/>
</dbReference>